<keyword evidence="4" id="KW-1185">Reference proteome</keyword>
<sequence length="193" mass="20716">MMSNYRQSTASGPALTDAFGGAGTDSAPKKTRRFGLVATTVIVTLAVVGAIGLATRMPAVIGYKADLGLAQPHELQPSPIDPSWILSGSPEFSMAVFERSDFWASSSGIWQAVGPGSFVWHYSVDEDIYVLEGSAEIDYMGRKFTLKAGESTRFVAGTTATWVVNDRIRKTFRIQNPGRVIKALRIGANAIGL</sequence>
<organism evidence="3 4">
    <name type="scientific">Bauldia litoralis</name>
    <dbReference type="NCBI Taxonomy" id="665467"/>
    <lineage>
        <taxon>Bacteria</taxon>
        <taxon>Pseudomonadati</taxon>
        <taxon>Pseudomonadota</taxon>
        <taxon>Alphaproteobacteria</taxon>
        <taxon>Hyphomicrobiales</taxon>
        <taxon>Kaistiaceae</taxon>
        <taxon>Bauldia</taxon>
    </lineage>
</organism>
<keyword evidence="1" id="KW-0812">Transmembrane</keyword>
<keyword evidence="1" id="KW-1133">Transmembrane helix</keyword>
<dbReference type="Gene3D" id="2.60.120.10">
    <property type="entry name" value="Jelly Rolls"/>
    <property type="match status" value="1"/>
</dbReference>
<dbReference type="SUPFAM" id="SSF51182">
    <property type="entry name" value="RmlC-like cupins"/>
    <property type="match status" value="1"/>
</dbReference>
<accession>A0A1G6DVY8</accession>
<evidence type="ECO:0000313" key="4">
    <source>
        <dbReference type="Proteomes" id="UP000199071"/>
    </source>
</evidence>
<dbReference type="InterPro" id="IPR011051">
    <property type="entry name" value="RmlC_Cupin_sf"/>
</dbReference>
<name>A0A1G6DVY8_9HYPH</name>
<proteinExistence type="predicted"/>
<gene>
    <name evidence="3" type="ORF">SAMN02982931_03815</name>
</gene>
<dbReference type="InterPro" id="IPR014710">
    <property type="entry name" value="RmlC-like_jellyroll"/>
</dbReference>
<protein>
    <recommendedName>
        <fullName evidence="2">(S)-ureidoglycine aminohydrolase cupin domain-containing protein</fullName>
    </recommendedName>
</protein>
<evidence type="ECO:0000256" key="1">
    <source>
        <dbReference type="SAM" id="Phobius"/>
    </source>
</evidence>
<feature type="transmembrane region" description="Helical" evidence="1">
    <location>
        <begin position="34"/>
        <end position="54"/>
    </location>
</feature>
<dbReference type="EMBL" id="FMXQ01000008">
    <property type="protein sequence ID" value="SDB48955.1"/>
    <property type="molecule type" value="Genomic_DNA"/>
</dbReference>
<feature type="domain" description="(S)-ureidoglycine aminohydrolase cupin" evidence="2">
    <location>
        <begin position="105"/>
        <end position="172"/>
    </location>
</feature>
<keyword evidence="1" id="KW-0472">Membrane</keyword>
<evidence type="ECO:0000313" key="3">
    <source>
        <dbReference type="EMBL" id="SDB48955.1"/>
    </source>
</evidence>
<dbReference type="PANTHER" id="PTHR40943:SF1">
    <property type="entry name" value="CYTOPLASMIC PROTEIN"/>
    <property type="match status" value="1"/>
</dbReference>
<reference evidence="3 4" key="1">
    <citation type="submission" date="2016-10" db="EMBL/GenBank/DDBJ databases">
        <authorList>
            <person name="de Groot N.N."/>
        </authorList>
    </citation>
    <scope>NUCLEOTIDE SEQUENCE [LARGE SCALE GENOMIC DNA]</scope>
    <source>
        <strain evidence="3 4">ATCC 35022</strain>
    </source>
</reference>
<evidence type="ECO:0000259" key="2">
    <source>
        <dbReference type="Pfam" id="PF05899"/>
    </source>
</evidence>
<dbReference type="AlphaFoldDB" id="A0A1G6DVY8"/>
<dbReference type="Pfam" id="PF05899">
    <property type="entry name" value="Cupin_3"/>
    <property type="match status" value="1"/>
</dbReference>
<dbReference type="InterPro" id="IPR008579">
    <property type="entry name" value="UGlyAH_Cupin_dom"/>
</dbReference>
<dbReference type="PANTHER" id="PTHR40943">
    <property type="entry name" value="CYTOPLASMIC PROTEIN-RELATED"/>
    <property type="match status" value="1"/>
</dbReference>
<dbReference type="Proteomes" id="UP000199071">
    <property type="component" value="Unassembled WGS sequence"/>
</dbReference>
<dbReference type="OrthoDB" id="6877662at2"/>
<dbReference type="STRING" id="665467.SAMN02982931_03815"/>